<comment type="caution">
    <text evidence="2">The sequence shown here is derived from an EMBL/GenBank/DDBJ whole genome shotgun (WGS) entry which is preliminary data.</text>
</comment>
<evidence type="ECO:0000313" key="3">
    <source>
        <dbReference type="Proteomes" id="UP000056209"/>
    </source>
</evidence>
<keyword evidence="3" id="KW-1185">Reference proteome</keyword>
<name>A0A100HN65_9DEIO</name>
<organism evidence="2 3">
    <name type="scientific">Deinococcus grandis</name>
    <dbReference type="NCBI Taxonomy" id="57498"/>
    <lineage>
        <taxon>Bacteria</taxon>
        <taxon>Thermotogati</taxon>
        <taxon>Deinococcota</taxon>
        <taxon>Deinococci</taxon>
        <taxon>Deinococcales</taxon>
        <taxon>Deinococcaceae</taxon>
        <taxon>Deinococcus</taxon>
    </lineage>
</organism>
<dbReference type="Proteomes" id="UP000056209">
    <property type="component" value="Unassembled WGS sequence"/>
</dbReference>
<evidence type="ECO:0000256" key="1">
    <source>
        <dbReference type="SAM" id="MobiDB-lite"/>
    </source>
</evidence>
<proteinExistence type="predicted"/>
<sequence>MTPIPAQESQRVPGPHLTRPAVDEQARKYPREGRPGRWTELLDEHRHATILTGQATLRLYEL</sequence>
<dbReference type="RefSeq" id="WP_153013959.1">
    <property type="nucleotide sequence ID" value="NZ_BCMS01000005.1"/>
</dbReference>
<feature type="region of interest" description="Disordered" evidence="1">
    <location>
        <begin position="1"/>
        <end position="36"/>
    </location>
</feature>
<reference evidence="3" key="1">
    <citation type="submission" date="2015-11" db="EMBL/GenBank/DDBJ databases">
        <title>Draft Genome Sequence of the Radioresistant Bacterium Deinococcus grandis, Isolated from Freshwater Fish in Japan.</title>
        <authorList>
            <person name="Satoh K."/>
            <person name="Onodera T."/>
            <person name="Omoso K."/>
            <person name="Takeda-Yano K."/>
            <person name="Katayama T."/>
            <person name="Oono Y."/>
            <person name="Narumi I."/>
        </authorList>
    </citation>
    <scope>NUCLEOTIDE SEQUENCE [LARGE SCALE GENOMIC DNA]</scope>
    <source>
        <strain evidence="3">ATCC 43672</strain>
    </source>
</reference>
<gene>
    <name evidence="2" type="ORF">DEIGR_330057</name>
</gene>
<dbReference type="AlphaFoldDB" id="A0A100HN65"/>
<feature type="compositionally biased region" description="Basic and acidic residues" evidence="1">
    <location>
        <begin position="21"/>
        <end position="36"/>
    </location>
</feature>
<evidence type="ECO:0000313" key="2">
    <source>
        <dbReference type="EMBL" id="GAQ23799.1"/>
    </source>
</evidence>
<accession>A0A100HN65</accession>
<dbReference type="EMBL" id="BCMS01000005">
    <property type="protein sequence ID" value="GAQ23799.1"/>
    <property type="molecule type" value="Genomic_DNA"/>
</dbReference>
<protein>
    <submittedName>
        <fullName evidence="2">Uncharacterized protein</fullName>
    </submittedName>
</protein>